<comment type="function">
    <text evidence="5">This enzyme is involved in nucleotide metabolism: it produces dUMP, the immediate precursor of thymidine nucleotides and it decreases the intracellular concentration of dUTP so that uracil cannot be incorporated into DNA.</text>
</comment>
<dbReference type="GO" id="GO:0004170">
    <property type="term" value="F:dUTP diphosphatase activity"/>
    <property type="evidence" value="ECO:0007669"/>
    <property type="project" value="UniProtKB-EC"/>
</dbReference>
<comment type="pathway">
    <text evidence="5">Pyrimidine metabolism; dUMP biosynthesis; dUMP from dCTP (dUTP route): step 2/2.</text>
</comment>
<feature type="binding site" evidence="5">
    <location>
        <position position="109"/>
    </location>
    <ligand>
        <name>substrate</name>
    </ligand>
</feature>
<comment type="cofactor">
    <cofactor evidence="5">
        <name>Mg(2+)</name>
        <dbReference type="ChEBI" id="CHEBI:18420"/>
    </cofactor>
</comment>
<sequence>MPHTRADVQLNNEEILSSSPVFFHPSGKVTLSVHCLEHGQGLELPHYATAGSAGLDLRAALREEETIVLTPGQRALIPTGLVFHLLPGFEAQIRPRSGLALKHGITCLNTPGTIDSDYRGEVKVLLVNLGQEDFTIQRGMRIAQTVIAPVMQVNVCIIDPDQKEDLQSETGSRGAGGFGSTGQD</sequence>
<keyword evidence="9" id="KW-1185">Reference proteome</keyword>
<comment type="similarity">
    <text evidence="1 5">Belongs to the dUTPase family.</text>
</comment>
<dbReference type="InterPro" id="IPR036157">
    <property type="entry name" value="dUTPase-like_sf"/>
</dbReference>
<protein>
    <recommendedName>
        <fullName evidence="5">Deoxyuridine 5'-triphosphate nucleotidohydrolase</fullName>
        <shortName evidence="5">dUTPase</shortName>
        <ecNumber evidence="5">3.6.1.23</ecNumber>
    </recommendedName>
    <alternativeName>
        <fullName evidence="5">dUTP pyrophosphatase</fullName>
    </alternativeName>
</protein>
<organism evidence="8 9">
    <name type="scientific">Bartonella japonica</name>
    <dbReference type="NCBI Taxonomy" id="357761"/>
    <lineage>
        <taxon>Bacteria</taxon>
        <taxon>Pseudomonadati</taxon>
        <taxon>Pseudomonadota</taxon>
        <taxon>Alphaproteobacteria</taxon>
        <taxon>Hyphomicrobiales</taxon>
        <taxon>Bartonellaceae</taxon>
        <taxon>Bartonella</taxon>
    </lineage>
</organism>
<dbReference type="SUPFAM" id="SSF51283">
    <property type="entry name" value="dUTPase-like"/>
    <property type="match status" value="1"/>
</dbReference>
<dbReference type="Gene3D" id="2.70.40.10">
    <property type="match status" value="1"/>
</dbReference>
<evidence type="ECO:0000256" key="5">
    <source>
        <dbReference type="HAMAP-Rule" id="MF_00116"/>
    </source>
</evidence>
<dbReference type="CDD" id="cd07557">
    <property type="entry name" value="trimeric_dUTPase"/>
    <property type="match status" value="1"/>
</dbReference>
<comment type="catalytic activity">
    <reaction evidence="4 5">
        <text>dUTP + H2O = dUMP + diphosphate + H(+)</text>
        <dbReference type="Rhea" id="RHEA:10248"/>
        <dbReference type="ChEBI" id="CHEBI:15377"/>
        <dbReference type="ChEBI" id="CHEBI:15378"/>
        <dbReference type="ChEBI" id="CHEBI:33019"/>
        <dbReference type="ChEBI" id="CHEBI:61555"/>
        <dbReference type="ChEBI" id="CHEBI:246422"/>
        <dbReference type="EC" id="3.6.1.23"/>
    </reaction>
</comment>
<dbReference type="NCBIfam" id="NF001862">
    <property type="entry name" value="PRK00601.1"/>
    <property type="match status" value="1"/>
</dbReference>
<evidence type="ECO:0000256" key="6">
    <source>
        <dbReference type="SAM" id="MobiDB-lite"/>
    </source>
</evidence>
<evidence type="ECO:0000313" key="8">
    <source>
        <dbReference type="EMBL" id="MET3560685.1"/>
    </source>
</evidence>
<feature type="binding site" evidence="5">
    <location>
        <begin position="113"/>
        <end position="115"/>
    </location>
    <ligand>
        <name>substrate</name>
    </ligand>
</feature>
<accession>A0ABV2FQ40</accession>
<feature type="region of interest" description="Disordered" evidence="6">
    <location>
        <begin position="164"/>
        <end position="184"/>
    </location>
</feature>
<dbReference type="InterPro" id="IPR033704">
    <property type="entry name" value="dUTPase_trimeric"/>
</dbReference>
<dbReference type="RefSeq" id="WP_354187262.1">
    <property type="nucleotide sequence ID" value="NZ_JBEPLT010000017.1"/>
</dbReference>
<dbReference type="EMBL" id="JBEPLT010000017">
    <property type="protein sequence ID" value="MET3560685.1"/>
    <property type="molecule type" value="Genomic_DNA"/>
</dbReference>
<dbReference type="PANTHER" id="PTHR11241:SF0">
    <property type="entry name" value="DEOXYURIDINE 5'-TRIPHOSPHATE NUCLEOTIDOHYDROLASE"/>
    <property type="match status" value="1"/>
</dbReference>
<keyword evidence="2 5" id="KW-0378">Hydrolase</keyword>
<evidence type="ECO:0000256" key="2">
    <source>
        <dbReference type="ARBA" id="ARBA00022801"/>
    </source>
</evidence>
<gene>
    <name evidence="5" type="primary">dut</name>
    <name evidence="8" type="ORF">ABID39_001393</name>
</gene>
<comment type="caution">
    <text evidence="8">The sequence shown here is derived from an EMBL/GenBank/DDBJ whole genome shotgun (WGS) entry which is preliminary data.</text>
</comment>
<dbReference type="Pfam" id="PF00692">
    <property type="entry name" value="dUTPase"/>
    <property type="match status" value="1"/>
</dbReference>
<evidence type="ECO:0000256" key="3">
    <source>
        <dbReference type="ARBA" id="ARBA00023080"/>
    </source>
</evidence>
<evidence type="ECO:0000259" key="7">
    <source>
        <dbReference type="Pfam" id="PF00692"/>
    </source>
</evidence>
<dbReference type="Proteomes" id="UP001549112">
    <property type="component" value="Unassembled WGS sequence"/>
</dbReference>
<feature type="compositionally biased region" description="Gly residues" evidence="6">
    <location>
        <begin position="173"/>
        <end position="184"/>
    </location>
</feature>
<evidence type="ECO:0000256" key="1">
    <source>
        <dbReference type="ARBA" id="ARBA00006581"/>
    </source>
</evidence>
<dbReference type="PANTHER" id="PTHR11241">
    <property type="entry name" value="DEOXYURIDINE 5'-TRIPHOSPHATE NUCLEOTIDOHYDROLASE"/>
    <property type="match status" value="1"/>
</dbReference>
<keyword evidence="5" id="KW-0479">Metal-binding</keyword>
<dbReference type="HAMAP" id="MF_00116">
    <property type="entry name" value="dUTPase_bact"/>
    <property type="match status" value="1"/>
</dbReference>
<dbReference type="InterPro" id="IPR008181">
    <property type="entry name" value="dUTPase"/>
</dbReference>
<reference evidence="8 9" key="1">
    <citation type="submission" date="2024-06" db="EMBL/GenBank/DDBJ databases">
        <title>Genomic Encyclopedia of Type Strains, Phase IV (KMG-IV): sequencing the most valuable type-strain genomes for metagenomic binning, comparative biology and taxonomic classification.</title>
        <authorList>
            <person name="Goeker M."/>
        </authorList>
    </citation>
    <scope>NUCLEOTIDE SEQUENCE [LARGE SCALE GENOMIC DNA]</scope>
    <source>
        <strain evidence="8 9">DSM 23650</strain>
    </source>
</reference>
<dbReference type="NCBIfam" id="TIGR00576">
    <property type="entry name" value="dut"/>
    <property type="match status" value="1"/>
</dbReference>
<keyword evidence="3 5" id="KW-0546">Nucleotide metabolism</keyword>
<evidence type="ECO:0000256" key="4">
    <source>
        <dbReference type="ARBA" id="ARBA00047686"/>
    </source>
</evidence>
<evidence type="ECO:0000313" key="9">
    <source>
        <dbReference type="Proteomes" id="UP001549112"/>
    </source>
</evidence>
<dbReference type="EC" id="3.6.1.23" evidence="5"/>
<proteinExistence type="inferred from homology"/>
<feature type="binding site" evidence="5">
    <location>
        <begin position="96"/>
        <end position="98"/>
    </location>
    <ligand>
        <name>substrate</name>
    </ligand>
</feature>
<dbReference type="InterPro" id="IPR029054">
    <property type="entry name" value="dUTPase-like"/>
</dbReference>
<feature type="domain" description="dUTPase-like" evidence="7">
    <location>
        <begin position="43"/>
        <end position="182"/>
    </location>
</feature>
<comment type="caution">
    <text evidence="5">Lacks conserved residue(s) required for the propagation of feature annotation.</text>
</comment>
<keyword evidence="5" id="KW-0460">Magnesium</keyword>
<name>A0ABV2FQ40_9HYPH</name>